<protein>
    <submittedName>
        <fullName evidence="3">Uncharacterized protein LOC100740779</fullName>
    </submittedName>
</protein>
<keyword evidence="1" id="KW-0812">Transmembrane</keyword>
<sequence>MKNVQLCDQASWHVLPRSLFIDKTEPVRIEQFFFLRISQFSTPFIGLFENGTILNVIHSNFESYLECLFLSASLLFIVIFTKFSRKSKMK</sequence>
<dbReference type="KEGG" id="bim:100740779"/>
<proteinExistence type="predicted"/>
<dbReference type="GeneID" id="100740779"/>
<evidence type="ECO:0000313" key="2">
    <source>
        <dbReference type="Proteomes" id="UP000515180"/>
    </source>
</evidence>
<feature type="transmembrane region" description="Helical" evidence="1">
    <location>
        <begin position="63"/>
        <end position="81"/>
    </location>
</feature>
<name>A0A6P6FDN8_BOMIM</name>
<dbReference type="RefSeq" id="XP_024223844.1">
    <property type="nucleotide sequence ID" value="XM_024368076.2"/>
</dbReference>
<dbReference type="AlphaFoldDB" id="A0A6P6FDN8"/>
<accession>A0A6P6FDN8</accession>
<keyword evidence="1" id="KW-0472">Membrane</keyword>
<evidence type="ECO:0000256" key="1">
    <source>
        <dbReference type="SAM" id="Phobius"/>
    </source>
</evidence>
<reference evidence="3" key="1">
    <citation type="submission" date="2025-08" db="UniProtKB">
        <authorList>
            <consortium name="RefSeq"/>
        </authorList>
    </citation>
    <scope>IDENTIFICATION</scope>
</reference>
<keyword evidence="1" id="KW-1133">Transmembrane helix</keyword>
<gene>
    <name evidence="3" type="primary">LOC100740779</name>
</gene>
<evidence type="ECO:0000313" key="3">
    <source>
        <dbReference type="RefSeq" id="XP_024223844.1"/>
    </source>
</evidence>
<keyword evidence="2" id="KW-1185">Reference proteome</keyword>
<dbReference type="Proteomes" id="UP000515180">
    <property type="component" value="Unplaced"/>
</dbReference>
<organism evidence="2 3">
    <name type="scientific">Bombus impatiens</name>
    <name type="common">Bumblebee</name>
    <dbReference type="NCBI Taxonomy" id="132113"/>
    <lineage>
        <taxon>Eukaryota</taxon>
        <taxon>Metazoa</taxon>
        <taxon>Ecdysozoa</taxon>
        <taxon>Arthropoda</taxon>
        <taxon>Hexapoda</taxon>
        <taxon>Insecta</taxon>
        <taxon>Pterygota</taxon>
        <taxon>Neoptera</taxon>
        <taxon>Endopterygota</taxon>
        <taxon>Hymenoptera</taxon>
        <taxon>Apocrita</taxon>
        <taxon>Aculeata</taxon>
        <taxon>Apoidea</taxon>
        <taxon>Anthophila</taxon>
        <taxon>Apidae</taxon>
        <taxon>Bombus</taxon>
        <taxon>Pyrobombus</taxon>
    </lineage>
</organism>